<dbReference type="NCBIfam" id="TIGR00820">
    <property type="entry name" value="zip"/>
    <property type="match status" value="1"/>
</dbReference>
<evidence type="ECO:0000256" key="4">
    <source>
        <dbReference type="ARBA" id="ARBA00022692"/>
    </source>
</evidence>
<dbReference type="GO" id="GO:0005385">
    <property type="term" value="F:zinc ion transmembrane transporter activity"/>
    <property type="evidence" value="ECO:0007669"/>
    <property type="project" value="InterPro"/>
</dbReference>
<feature type="transmembrane region" description="Helical" evidence="8">
    <location>
        <begin position="333"/>
        <end position="356"/>
    </location>
</feature>
<feature type="chain" id="PRO_5026710535" evidence="9">
    <location>
        <begin position="21"/>
        <end position="357"/>
    </location>
</feature>
<keyword evidence="6 8" id="KW-0406">Ion transport</keyword>
<feature type="transmembrane region" description="Helical" evidence="8">
    <location>
        <begin position="266"/>
        <end position="289"/>
    </location>
</feature>
<dbReference type="GO" id="GO:0005886">
    <property type="term" value="C:plasma membrane"/>
    <property type="evidence" value="ECO:0007669"/>
    <property type="project" value="TreeGrafter"/>
</dbReference>
<evidence type="ECO:0000256" key="6">
    <source>
        <dbReference type="ARBA" id="ARBA00023065"/>
    </source>
</evidence>
<feature type="transmembrane region" description="Helical" evidence="8">
    <location>
        <begin position="77"/>
        <end position="98"/>
    </location>
</feature>
<dbReference type="Proteomes" id="UP000504603">
    <property type="component" value="Unplaced"/>
</dbReference>
<protein>
    <submittedName>
        <fullName evidence="11">Zinc transporter 1</fullName>
    </submittedName>
</protein>
<gene>
    <name evidence="11" type="primary">LOC111016818</name>
</gene>
<evidence type="ECO:0000256" key="3">
    <source>
        <dbReference type="ARBA" id="ARBA00022448"/>
    </source>
</evidence>
<keyword evidence="5 8" id="KW-1133">Transmembrane helix</keyword>
<feature type="transmembrane region" description="Helical" evidence="8">
    <location>
        <begin position="203"/>
        <end position="223"/>
    </location>
</feature>
<feature type="transmembrane region" description="Helical" evidence="8">
    <location>
        <begin position="301"/>
        <end position="321"/>
    </location>
</feature>
<evidence type="ECO:0000313" key="11">
    <source>
        <dbReference type="RefSeq" id="XP_022148031.1"/>
    </source>
</evidence>
<evidence type="ECO:0000256" key="1">
    <source>
        <dbReference type="ARBA" id="ARBA00004141"/>
    </source>
</evidence>
<dbReference type="GeneID" id="111016818"/>
<evidence type="ECO:0000313" key="10">
    <source>
        <dbReference type="Proteomes" id="UP000504603"/>
    </source>
</evidence>
<evidence type="ECO:0000256" key="5">
    <source>
        <dbReference type="ARBA" id="ARBA00022989"/>
    </source>
</evidence>
<dbReference type="RefSeq" id="XP_022148031.1">
    <property type="nucleotide sequence ID" value="XM_022292339.1"/>
</dbReference>
<keyword evidence="7 8" id="KW-0472">Membrane</keyword>
<feature type="transmembrane region" description="Helical" evidence="8">
    <location>
        <begin position="44"/>
        <end position="65"/>
    </location>
</feature>
<accession>A0A6J1D452</accession>
<evidence type="ECO:0000256" key="2">
    <source>
        <dbReference type="ARBA" id="ARBA00006939"/>
    </source>
</evidence>
<dbReference type="InterPro" id="IPR003689">
    <property type="entry name" value="ZIP"/>
</dbReference>
<dbReference type="OrthoDB" id="448280at2759"/>
<feature type="transmembrane region" description="Helical" evidence="8">
    <location>
        <begin position="118"/>
        <end position="143"/>
    </location>
</feature>
<comment type="similarity">
    <text evidence="2 8">Belongs to the ZIP transporter (TC 2.A.5) family.</text>
</comment>
<keyword evidence="3 8" id="KW-0813">Transport</keyword>
<dbReference type="AlphaFoldDB" id="A0A6J1D452"/>
<organism evidence="10 11">
    <name type="scientific">Momordica charantia</name>
    <name type="common">Bitter gourd</name>
    <name type="synonym">Balsam pear</name>
    <dbReference type="NCBI Taxonomy" id="3673"/>
    <lineage>
        <taxon>Eukaryota</taxon>
        <taxon>Viridiplantae</taxon>
        <taxon>Streptophyta</taxon>
        <taxon>Embryophyta</taxon>
        <taxon>Tracheophyta</taxon>
        <taxon>Spermatophyta</taxon>
        <taxon>Magnoliopsida</taxon>
        <taxon>eudicotyledons</taxon>
        <taxon>Gunneridae</taxon>
        <taxon>Pentapetalae</taxon>
        <taxon>rosids</taxon>
        <taxon>fabids</taxon>
        <taxon>Cucurbitales</taxon>
        <taxon>Cucurbitaceae</taxon>
        <taxon>Momordiceae</taxon>
        <taxon>Momordica</taxon>
    </lineage>
</organism>
<keyword evidence="10" id="KW-1185">Reference proteome</keyword>
<sequence>MLKIFFVSVVLIILSSVASGSRECSCDSDAAEHSAEAEEAIKYKVGSIASVLVAGAAGVSLPLVGKKIPSLRPENDIFFMIKAFAAGVILGTGFIHILPDAFQDLTSPCIGHHPWANFPFAGFIAMASSIGTLMVDTFATSFYERRHFSKTKQLVLVTRQETDEEHAGHVHVHTHATHGHAHGSRSAAPSAELTLPQLIRYRIISQVLELGIVVHSVIIGISLGASQSPATIKPLLLALSFHQFFEGMGLGGCISQAEFRWRSAAAMATFFSVTAPVGIAVGIGISGVYRENGRTALIVEGSMNSASAGILIYMALVDLLAADFMNPRMQTNVGLQVGAHISLLLGAACMSVLATWA</sequence>
<keyword evidence="9" id="KW-0732">Signal</keyword>
<comment type="subcellular location">
    <subcellularLocation>
        <location evidence="1 8">Membrane</location>
        <topology evidence="1 8">Multi-pass membrane protein</topology>
    </subcellularLocation>
</comment>
<name>A0A6J1D452_MOMCH</name>
<reference evidence="11" key="1">
    <citation type="submission" date="2025-08" db="UniProtKB">
        <authorList>
            <consortium name="RefSeq"/>
        </authorList>
    </citation>
    <scope>IDENTIFICATION</scope>
    <source>
        <strain evidence="11">OHB3-1</strain>
    </source>
</reference>
<evidence type="ECO:0000256" key="8">
    <source>
        <dbReference type="RuleBase" id="RU362088"/>
    </source>
</evidence>
<dbReference type="Pfam" id="PF02535">
    <property type="entry name" value="Zip"/>
    <property type="match status" value="1"/>
</dbReference>
<comment type="caution">
    <text evidence="8">Lacks conserved residue(s) required for the propagation of feature annotation.</text>
</comment>
<dbReference type="PANTHER" id="PTHR11040:SF202">
    <property type="entry name" value="METAL TRANSPORT PROTEIN"/>
    <property type="match status" value="1"/>
</dbReference>
<keyword evidence="4 8" id="KW-0812">Transmembrane</keyword>
<evidence type="ECO:0000256" key="9">
    <source>
        <dbReference type="SAM" id="SignalP"/>
    </source>
</evidence>
<dbReference type="InterPro" id="IPR004698">
    <property type="entry name" value="Zn/Fe_permease_fun/pln"/>
</dbReference>
<dbReference type="KEGG" id="mcha:111016818"/>
<dbReference type="PANTHER" id="PTHR11040">
    <property type="entry name" value="ZINC/IRON TRANSPORTER"/>
    <property type="match status" value="1"/>
</dbReference>
<evidence type="ECO:0000256" key="7">
    <source>
        <dbReference type="ARBA" id="ARBA00023136"/>
    </source>
</evidence>
<feature type="signal peptide" evidence="9">
    <location>
        <begin position="1"/>
        <end position="20"/>
    </location>
</feature>
<proteinExistence type="inferred from homology"/>